<dbReference type="Proteomes" id="UP000003676">
    <property type="component" value="Unassembled WGS sequence"/>
</dbReference>
<gene>
    <name evidence="1" type="ORF">DESPIG_02403</name>
</gene>
<sequence>MCPRHLSPGEAENSLSVFHGCPLSRRHTEKSPALCGAFFVGGFWGRRGYGGGDPFLPRAKGV</sequence>
<name>B6WWD5_9BACT</name>
<accession>B6WWD5</accession>
<reference evidence="1 2" key="1">
    <citation type="submission" date="2008-10" db="EMBL/GenBank/DDBJ databases">
        <title>Draft genome sequence of Desulvovibrio piger (ATCC 29098).</title>
        <authorList>
            <person name="Sudarsanam P."/>
            <person name="Ley R."/>
            <person name="Guruge J."/>
            <person name="Turnbaugh P.J."/>
            <person name="Mahowald M."/>
            <person name="Liep D."/>
            <person name="Gordon J."/>
        </authorList>
    </citation>
    <scope>NUCLEOTIDE SEQUENCE [LARGE SCALE GENOMIC DNA]</scope>
    <source>
        <strain evidence="1 2">ATCC 29098</strain>
    </source>
</reference>
<evidence type="ECO:0000313" key="1">
    <source>
        <dbReference type="EMBL" id="EEB32716.1"/>
    </source>
</evidence>
<feature type="non-terminal residue" evidence="1">
    <location>
        <position position="62"/>
    </location>
</feature>
<protein>
    <submittedName>
        <fullName evidence="1">Uncharacterized protein</fullName>
    </submittedName>
</protein>
<comment type="caution">
    <text evidence="1">The sequence shown here is derived from an EMBL/GenBank/DDBJ whole genome shotgun (WGS) entry which is preliminary data.</text>
</comment>
<evidence type="ECO:0000313" key="2">
    <source>
        <dbReference type="Proteomes" id="UP000003676"/>
    </source>
</evidence>
<dbReference type="AlphaFoldDB" id="B6WWD5"/>
<dbReference type="HOGENOM" id="CLU_2927886_0_0_7"/>
<reference evidence="1 2" key="2">
    <citation type="submission" date="2008-10" db="EMBL/GenBank/DDBJ databases">
        <authorList>
            <person name="Fulton L."/>
            <person name="Clifton S."/>
            <person name="Fulton B."/>
            <person name="Xu J."/>
            <person name="Minx P."/>
            <person name="Pepin K.H."/>
            <person name="Johnson M."/>
            <person name="Bhonagiri V."/>
            <person name="Nash W.E."/>
            <person name="Mardis E.R."/>
            <person name="Wilson R.K."/>
        </authorList>
    </citation>
    <scope>NUCLEOTIDE SEQUENCE [LARGE SCALE GENOMIC DNA]</scope>
    <source>
        <strain evidence="1 2">ATCC 29098</strain>
    </source>
</reference>
<organism evidence="1 2">
    <name type="scientific">Desulfovibrio piger ATCC 29098</name>
    <dbReference type="NCBI Taxonomy" id="411464"/>
    <lineage>
        <taxon>Bacteria</taxon>
        <taxon>Pseudomonadati</taxon>
        <taxon>Thermodesulfobacteriota</taxon>
        <taxon>Desulfovibrionia</taxon>
        <taxon>Desulfovibrionales</taxon>
        <taxon>Desulfovibrionaceae</taxon>
        <taxon>Desulfovibrio</taxon>
    </lineage>
</organism>
<proteinExistence type="predicted"/>
<dbReference type="EMBL" id="ABXU01000070">
    <property type="protein sequence ID" value="EEB32716.1"/>
    <property type="molecule type" value="Genomic_DNA"/>
</dbReference>